<feature type="domain" description="Thioredoxin" evidence="11">
    <location>
        <begin position="171"/>
        <end position="294"/>
    </location>
</feature>
<feature type="domain" description="Thioredoxin" evidence="11">
    <location>
        <begin position="1"/>
        <end position="107"/>
    </location>
</feature>
<dbReference type="GO" id="GO:0006457">
    <property type="term" value="P:protein folding"/>
    <property type="evidence" value="ECO:0007669"/>
    <property type="project" value="TreeGrafter"/>
</dbReference>
<name>A0A9Q8ZGU3_CURCL</name>
<keyword evidence="8" id="KW-0676">Redox-active center</keyword>
<dbReference type="OrthoDB" id="10264505at2759"/>
<dbReference type="SUPFAM" id="SSF52833">
    <property type="entry name" value="Thioredoxin-like"/>
    <property type="match status" value="3"/>
</dbReference>
<protein>
    <recommendedName>
        <fullName evidence="3">protein disulfide-isomerase</fullName>
        <ecNumber evidence="3">5.3.4.1</ecNumber>
    </recommendedName>
</protein>
<dbReference type="PRINTS" id="PR00421">
    <property type="entry name" value="THIOREDOXIN"/>
</dbReference>
<evidence type="ECO:0000256" key="8">
    <source>
        <dbReference type="ARBA" id="ARBA00023284"/>
    </source>
</evidence>
<dbReference type="Gene3D" id="1.20.1150.12">
    <property type="entry name" value="Endoplasmic reticulum resident protein 29, C-terminal domain"/>
    <property type="match status" value="1"/>
</dbReference>
<organism evidence="12 13">
    <name type="scientific">Curvularia clavata</name>
    <dbReference type="NCBI Taxonomy" id="95742"/>
    <lineage>
        <taxon>Eukaryota</taxon>
        <taxon>Fungi</taxon>
        <taxon>Dikarya</taxon>
        <taxon>Ascomycota</taxon>
        <taxon>Pezizomycotina</taxon>
        <taxon>Dothideomycetes</taxon>
        <taxon>Pleosporomycetidae</taxon>
        <taxon>Pleosporales</taxon>
        <taxon>Pleosporineae</taxon>
        <taxon>Pleosporaceae</taxon>
        <taxon>Curvularia</taxon>
    </lineage>
</organism>
<evidence type="ECO:0000256" key="1">
    <source>
        <dbReference type="ARBA" id="ARBA00001182"/>
    </source>
</evidence>
<feature type="domain" description="Thioredoxin" evidence="11">
    <location>
        <begin position="297"/>
        <end position="415"/>
    </location>
</feature>
<comment type="catalytic activity">
    <reaction evidence="1">
        <text>Catalyzes the rearrangement of -S-S- bonds in proteins.</text>
        <dbReference type="EC" id="5.3.4.1"/>
    </reaction>
</comment>
<gene>
    <name evidence="12" type="ORF">yc1106_09100</name>
</gene>
<keyword evidence="6" id="KW-1015">Disulfide bond</keyword>
<dbReference type="GO" id="GO:0003756">
    <property type="term" value="F:protein disulfide isomerase activity"/>
    <property type="evidence" value="ECO:0007669"/>
    <property type="project" value="UniProtKB-EC"/>
</dbReference>
<feature type="region of interest" description="Disordered" evidence="10">
    <location>
        <begin position="112"/>
        <end position="137"/>
    </location>
</feature>
<dbReference type="PROSITE" id="PS00194">
    <property type="entry name" value="THIOREDOXIN_1"/>
    <property type="match status" value="2"/>
</dbReference>
<dbReference type="InterPro" id="IPR017937">
    <property type="entry name" value="Thioredoxin_CS"/>
</dbReference>
<keyword evidence="5" id="KW-0677">Repeat</keyword>
<evidence type="ECO:0000313" key="13">
    <source>
        <dbReference type="Proteomes" id="UP001056012"/>
    </source>
</evidence>
<dbReference type="CDD" id="cd02947">
    <property type="entry name" value="TRX_family"/>
    <property type="match status" value="1"/>
</dbReference>
<dbReference type="Pfam" id="PF07749">
    <property type="entry name" value="ERp29"/>
    <property type="match status" value="1"/>
</dbReference>
<evidence type="ECO:0000259" key="11">
    <source>
        <dbReference type="PROSITE" id="PS51352"/>
    </source>
</evidence>
<dbReference type="InterPro" id="IPR013766">
    <property type="entry name" value="Thioredoxin_domain"/>
</dbReference>
<evidence type="ECO:0000256" key="2">
    <source>
        <dbReference type="ARBA" id="ARBA00006347"/>
    </source>
</evidence>
<evidence type="ECO:0000256" key="6">
    <source>
        <dbReference type="ARBA" id="ARBA00023157"/>
    </source>
</evidence>
<dbReference type="PANTHER" id="PTHR45672">
    <property type="entry name" value="PROTEIN DISULFIDE-ISOMERASE C17H9.14C-RELATED"/>
    <property type="match status" value="1"/>
</dbReference>
<dbReference type="Pfam" id="PF00085">
    <property type="entry name" value="Thioredoxin"/>
    <property type="match status" value="3"/>
</dbReference>
<keyword evidence="13" id="KW-1185">Reference proteome</keyword>
<dbReference type="EC" id="5.3.4.1" evidence="3"/>
<evidence type="ECO:0000256" key="7">
    <source>
        <dbReference type="ARBA" id="ARBA00023235"/>
    </source>
</evidence>
<evidence type="ECO:0000256" key="10">
    <source>
        <dbReference type="SAM" id="MobiDB-lite"/>
    </source>
</evidence>
<dbReference type="GO" id="GO:0016301">
    <property type="term" value="F:kinase activity"/>
    <property type="evidence" value="ECO:0007669"/>
    <property type="project" value="UniProtKB-KW"/>
</dbReference>
<dbReference type="GO" id="GO:0005783">
    <property type="term" value="C:endoplasmic reticulum"/>
    <property type="evidence" value="ECO:0007669"/>
    <property type="project" value="InterPro"/>
</dbReference>
<sequence length="526" mass="57930">MPTEISAPLHFRTLLNAHTYLIADFYATWCPPCKQIEPIYKQLSSNHSVPGKLAFVKVNVDEQREVAGQYGVTAMPTFMLFKDGKKVEEIRGADVRGLKALVERVAGEARGLAEKEKKKTEEKKEEKKEEGEEKTLDSVFPTAPQHKFGASIAAFELLSSNLTMLFRNLIPAAIALLPAIASASAVLDLNPSNFDNVVLKSGKPALVEFFAPWCGHCKNLAPVYEELATVFQHAGEKVSVAKVDADNHKSLGKRFGVTGFPTLKWFDGKSDKPTDYNGGRDLESLSKFITEKTSIKPKIKGKLPSQVVYLDDKSFPEKVGKDQHVLVAFTAPWCGHCKTLAPVWETLANDFVNEPNVLIAKVDAEAENSKALAQDQGVSSYPTIKYFPKGSTEPLPYSGPRSEKDFIEFLNTNAGTHRAVGGGLDATGGTIEAFNTVVDKFRDSWADGVKEAEKVAATLQDKYAQYYVKVFQKAGANKEYTAKELKRLQGLIAKGNLAPEKMDDLMSRSNILRKFLGDAEEEKSEL</sequence>
<keyword evidence="12" id="KW-0808">Transferase</keyword>
<dbReference type="InterPro" id="IPR036356">
    <property type="entry name" value="ERp29_C_sf"/>
</dbReference>
<keyword evidence="4" id="KW-0732">Signal</keyword>
<keyword evidence="12" id="KW-0418">Kinase</keyword>
<dbReference type="PANTHER" id="PTHR45672:SF11">
    <property type="entry name" value="PROTEIN DISULFIDE-ISOMERASE C17H9.14C"/>
    <property type="match status" value="1"/>
</dbReference>
<evidence type="ECO:0000313" key="12">
    <source>
        <dbReference type="EMBL" id="USP81826.1"/>
    </source>
</evidence>
<evidence type="ECO:0000256" key="5">
    <source>
        <dbReference type="ARBA" id="ARBA00022737"/>
    </source>
</evidence>
<evidence type="ECO:0000256" key="4">
    <source>
        <dbReference type="ARBA" id="ARBA00022729"/>
    </source>
</evidence>
<dbReference type="CDD" id="cd02998">
    <property type="entry name" value="PDI_a_ERp38"/>
    <property type="match status" value="2"/>
</dbReference>
<dbReference type="InterPro" id="IPR051063">
    <property type="entry name" value="PDI"/>
</dbReference>
<evidence type="ECO:0000256" key="9">
    <source>
        <dbReference type="RuleBase" id="RU004208"/>
    </source>
</evidence>
<dbReference type="FunFam" id="3.40.30.10:FF:000032">
    <property type="entry name" value="Protein disulfide-isomerase A6 homolog"/>
    <property type="match status" value="1"/>
</dbReference>
<dbReference type="PROSITE" id="PS51352">
    <property type="entry name" value="THIOREDOXIN_2"/>
    <property type="match status" value="3"/>
</dbReference>
<proteinExistence type="inferred from homology"/>
<keyword evidence="7" id="KW-0413">Isomerase</keyword>
<dbReference type="InterPro" id="IPR005788">
    <property type="entry name" value="PDI_thioredoxin-like_dom"/>
</dbReference>
<evidence type="ECO:0000256" key="3">
    <source>
        <dbReference type="ARBA" id="ARBA00012723"/>
    </source>
</evidence>
<comment type="similarity">
    <text evidence="2 9">Belongs to the protein disulfide isomerase family.</text>
</comment>
<dbReference type="SUPFAM" id="SSF47933">
    <property type="entry name" value="ERP29 C domain-like"/>
    <property type="match status" value="1"/>
</dbReference>
<feature type="compositionally biased region" description="Basic and acidic residues" evidence="10">
    <location>
        <begin position="112"/>
        <end position="136"/>
    </location>
</feature>
<dbReference type="EMBL" id="CP089280">
    <property type="protein sequence ID" value="USP81826.1"/>
    <property type="molecule type" value="Genomic_DNA"/>
</dbReference>
<dbReference type="VEuPathDB" id="FungiDB:yc1106_09100"/>
<dbReference type="Gene3D" id="3.40.30.10">
    <property type="entry name" value="Glutaredoxin"/>
    <property type="match status" value="3"/>
</dbReference>
<dbReference type="Proteomes" id="UP001056012">
    <property type="component" value="Chromosome 7"/>
</dbReference>
<reference evidence="12" key="1">
    <citation type="submission" date="2021-12" db="EMBL/GenBank/DDBJ databases">
        <title>Curvularia clavata genome.</title>
        <authorList>
            <person name="Cao Y."/>
        </authorList>
    </citation>
    <scope>NUCLEOTIDE SEQUENCE</scope>
    <source>
        <strain evidence="12">Yc1106</strain>
    </source>
</reference>
<dbReference type="InterPro" id="IPR036249">
    <property type="entry name" value="Thioredoxin-like_sf"/>
</dbReference>
<dbReference type="InterPro" id="IPR011679">
    <property type="entry name" value="ERp29_C"/>
</dbReference>
<dbReference type="NCBIfam" id="TIGR01126">
    <property type="entry name" value="pdi_dom"/>
    <property type="match status" value="2"/>
</dbReference>
<dbReference type="AlphaFoldDB" id="A0A9Q8ZGU3"/>
<accession>A0A9Q8ZGU3</accession>
<dbReference type="CDD" id="cd00238">
    <property type="entry name" value="ERp29c"/>
    <property type="match status" value="1"/>
</dbReference>